<evidence type="ECO:0000256" key="1">
    <source>
        <dbReference type="ARBA" id="ARBA00023002"/>
    </source>
</evidence>
<sequence length="299" mass="32887">MSKRSSIQLCISIFSHAARPEQPTLPHPNFIVPGSDPTGLWGRIEDRLWNDVFTRDTHFVCPNGFRGSNCGCTPERFAGDNVDPDNFCVAYDNVRCGFLGRKAWRAVFHDFGTYNKNDDTGGLNGSLRYELNSEKNLGNELRQIINIYEEILAEEVDALGTMDNGDPRGMADLIVLGGVLALYGCGHPGLMFSPGREDASVPDADILPAADESPEVMQTLAGVAGVDNFPQFQQAPFIVNTDAHLVNNDETRAIMVHRATASNGKATFLEDFENVFYKGVYLGQSRCTAFKSLREEIGL</sequence>
<dbReference type="SUPFAM" id="SSF48113">
    <property type="entry name" value="Heme-dependent peroxidases"/>
    <property type="match status" value="1"/>
</dbReference>
<dbReference type="InterPro" id="IPR044831">
    <property type="entry name" value="Ccp1-like"/>
</dbReference>
<evidence type="ECO:0000313" key="4">
    <source>
        <dbReference type="EMBL" id="KAF5836228.1"/>
    </source>
</evidence>
<dbReference type="InterPro" id="IPR010255">
    <property type="entry name" value="Haem_peroxidase_sf"/>
</dbReference>
<evidence type="ECO:0000256" key="2">
    <source>
        <dbReference type="RuleBase" id="RU004241"/>
    </source>
</evidence>
<dbReference type="Gene3D" id="1.10.520.10">
    <property type="match status" value="1"/>
</dbReference>
<feature type="domain" description="Plant heme peroxidase family profile" evidence="3">
    <location>
        <begin position="100"/>
        <end position="221"/>
    </location>
</feature>
<protein>
    <submittedName>
        <fullName evidence="4">Heme peroxidase</fullName>
    </submittedName>
</protein>
<dbReference type="PANTHER" id="PTHR31356:SF8">
    <property type="entry name" value="L-ASCORBATE PEROXIDASE 6-RELATED"/>
    <property type="match status" value="1"/>
</dbReference>
<dbReference type="Pfam" id="PF00141">
    <property type="entry name" value="peroxidase"/>
    <property type="match status" value="1"/>
</dbReference>
<proteinExistence type="inferred from homology"/>
<dbReference type="InterPro" id="IPR002016">
    <property type="entry name" value="Haem_peroxidase"/>
</dbReference>
<dbReference type="Proteomes" id="UP000815325">
    <property type="component" value="Unassembled WGS sequence"/>
</dbReference>
<dbReference type="EMBL" id="MU069669">
    <property type="protein sequence ID" value="KAF5836228.1"/>
    <property type="molecule type" value="Genomic_DNA"/>
</dbReference>
<accession>A0ABQ7GNP0</accession>
<reference evidence="4" key="1">
    <citation type="submission" date="2017-08" db="EMBL/GenBank/DDBJ databases">
        <authorList>
            <person name="Polle J.E."/>
            <person name="Barry K."/>
            <person name="Cushman J."/>
            <person name="Schmutz J."/>
            <person name="Tran D."/>
            <person name="Hathwaick L.T."/>
            <person name="Yim W.C."/>
            <person name="Jenkins J."/>
            <person name="Mckie-Krisberg Z.M."/>
            <person name="Prochnik S."/>
            <person name="Lindquist E."/>
            <person name="Dockter R.B."/>
            <person name="Adam C."/>
            <person name="Molina H."/>
            <person name="Bunkerborg J."/>
            <person name="Jin E."/>
            <person name="Buchheim M."/>
            <person name="Magnuson J."/>
        </authorList>
    </citation>
    <scope>NUCLEOTIDE SEQUENCE</scope>
    <source>
        <strain evidence="4">CCAP 19/18</strain>
    </source>
</reference>
<keyword evidence="1" id="KW-0560">Oxidoreductase</keyword>
<organism evidence="4 5">
    <name type="scientific">Dunaliella salina</name>
    <name type="common">Green alga</name>
    <name type="synonym">Protococcus salinus</name>
    <dbReference type="NCBI Taxonomy" id="3046"/>
    <lineage>
        <taxon>Eukaryota</taxon>
        <taxon>Viridiplantae</taxon>
        <taxon>Chlorophyta</taxon>
        <taxon>core chlorophytes</taxon>
        <taxon>Chlorophyceae</taxon>
        <taxon>CS clade</taxon>
        <taxon>Chlamydomonadales</taxon>
        <taxon>Dunaliellaceae</taxon>
        <taxon>Dunaliella</taxon>
    </lineage>
</organism>
<name>A0ABQ7GNP0_DUNSA</name>
<evidence type="ECO:0000313" key="5">
    <source>
        <dbReference type="Proteomes" id="UP000815325"/>
    </source>
</evidence>
<gene>
    <name evidence="4" type="ORF">DUNSADRAFT_6240</name>
</gene>
<dbReference type="PANTHER" id="PTHR31356">
    <property type="entry name" value="THYLAKOID LUMENAL 29 KDA PROTEIN, CHLOROPLASTIC-RELATED"/>
    <property type="match status" value="1"/>
</dbReference>
<keyword evidence="5" id="KW-1185">Reference proteome</keyword>
<dbReference type="GO" id="GO:0004601">
    <property type="term" value="F:peroxidase activity"/>
    <property type="evidence" value="ECO:0007669"/>
    <property type="project" value="UniProtKB-KW"/>
</dbReference>
<evidence type="ECO:0000259" key="3">
    <source>
        <dbReference type="Pfam" id="PF00141"/>
    </source>
</evidence>
<keyword evidence="4" id="KW-0575">Peroxidase</keyword>
<comment type="similarity">
    <text evidence="2">Belongs to the peroxidase family.</text>
</comment>
<comment type="caution">
    <text evidence="4">The sequence shown here is derived from an EMBL/GenBank/DDBJ whole genome shotgun (WGS) entry which is preliminary data.</text>
</comment>